<protein>
    <submittedName>
        <fullName evidence="1">Uncharacterized protein</fullName>
    </submittedName>
</protein>
<organism evidence="1 2">
    <name type="scientific">Candidatus Beckwithbacteria bacterium CG1_02_47_37</name>
    <dbReference type="NCBI Taxonomy" id="1805034"/>
    <lineage>
        <taxon>Bacteria</taxon>
        <taxon>Candidatus Beckwithiibacteriota</taxon>
    </lineage>
</organism>
<gene>
    <name evidence="1" type="ORF">AUJ59_03070</name>
</gene>
<dbReference type="STRING" id="1805034.AUJ59_03070"/>
<dbReference type="Proteomes" id="UP000183144">
    <property type="component" value="Unassembled WGS sequence"/>
</dbReference>
<dbReference type="AlphaFoldDB" id="A0A1J4RRD6"/>
<proteinExistence type="predicted"/>
<evidence type="ECO:0000313" key="2">
    <source>
        <dbReference type="Proteomes" id="UP000183144"/>
    </source>
</evidence>
<sequence>MTAQQQKQFNLNILKKCRFSFFLSLVLVLTLALAKLILVNRSATWGRQLEAIEAETLAVKTETDQLNLQLNQQGGRLTELKEKALSLGYVEKPQYWYLPAGDSVAQKLP</sequence>
<accession>A0A1J4RRD6</accession>
<reference evidence="1 2" key="1">
    <citation type="journal article" date="2016" name="Environ. Microbiol.">
        <title>Genomic resolution of a cold subsurface aquifer community provides metabolic insights for novel microbes adapted to high CO concentrations.</title>
        <authorList>
            <person name="Probst A.J."/>
            <person name="Castelle C.J."/>
            <person name="Singh A."/>
            <person name="Brown C.T."/>
            <person name="Anantharaman K."/>
            <person name="Sharon I."/>
            <person name="Hug L.A."/>
            <person name="Burstein D."/>
            <person name="Emerson J.B."/>
            <person name="Thomas B.C."/>
            <person name="Banfield J.F."/>
        </authorList>
    </citation>
    <scope>NUCLEOTIDE SEQUENCE [LARGE SCALE GENOMIC DNA]</scope>
    <source>
        <strain evidence="1">CG1_02_47_37</strain>
    </source>
</reference>
<comment type="caution">
    <text evidence="1">The sequence shown here is derived from an EMBL/GenBank/DDBJ whole genome shotgun (WGS) entry which is preliminary data.</text>
</comment>
<evidence type="ECO:0000313" key="1">
    <source>
        <dbReference type="EMBL" id="OIN88876.1"/>
    </source>
</evidence>
<dbReference type="EMBL" id="MNUI01000051">
    <property type="protein sequence ID" value="OIN88876.1"/>
    <property type="molecule type" value="Genomic_DNA"/>
</dbReference>
<name>A0A1J4RRD6_9BACT</name>